<evidence type="ECO:0008006" key="7">
    <source>
        <dbReference type="Google" id="ProtNLM"/>
    </source>
</evidence>
<feature type="domain" description="Large polyvalent protein associated" evidence="4">
    <location>
        <begin position="2356"/>
        <end position="2563"/>
    </location>
</feature>
<feature type="domain" description="Large polyvalent protein-associated" evidence="3">
    <location>
        <begin position="1112"/>
        <end position="1258"/>
    </location>
</feature>
<feature type="compositionally biased region" description="Polar residues" evidence="1">
    <location>
        <begin position="936"/>
        <end position="954"/>
    </location>
</feature>
<feature type="region of interest" description="Disordered" evidence="1">
    <location>
        <begin position="1712"/>
        <end position="1746"/>
    </location>
</feature>
<evidence type="ECO:0000313" key="6">
    <source>
        <dbReference type="Proteomes" id="UP000195719"/>
    </source>
</evidence>
<evidence type="ECO:0000259" key="3">
    <source>
        <dbReference type="Pfam" id="PF18799"/>
    </source>
</evidence>
<dbReference type="EMBL" id="FYAJ01000002">
    <property type="protein sequence ID" value="SMY34324.1"/>
    <property type="molecule type" value="Genomic_DNA"/>
</dbReference>
<organism evidence="5 6">
    <name type="scientific">Photobacterium andalusiense</name>
    <dbReference type="NCBI Taxonomy" id="2204296"/>
    <lineage>
        <taxon>Bacteria</taxon>
        <taxon>Pseudomonadati</taxon>
        <taxon>Pseudomonadota</taxon>
        <taxon>Gammaproteobacteria</taxon>
        <taxon>Vibrionales</taxon>
        <taxon>Vibrionaceae</taxon>
        <taxon>Photobacterium</taxon>
    </lineage>
</organism>
<feature type="compositionally biased region" description="Basic and acidic residues" evidence="1">
    <location>
        <begin position="1223"/>
        <end position="1247"/>
    </location>
</feature>
<evidence type="ECO:0000259" key="4">
    <source>
        <dbReference type="Pfam" id="PF18857"/>
    </source>
</evidence>
<feature type="domain" description="Large polyvalent protein-associated" evidence="2">
    <location>
        <begin position="1412"/>
        <end position="1498"/>
    </location>
</feature>
<dbReference type="InterPro" id="IPR041047">
    <property type="entry name" value="LPD1"/>
</dbReference>
<dbReference type="RefSeq" id="WP_087853045.1">
    <property type="nucleotide sequence ID" value="NZ_FYAJ01000002.1"/>
</dbReference>
<gene>
    <name evidence="5" type="ORF">PAND9192_01271</name>
</gene>
<dbReference type="Pfam" id="PF18799">
    <property type="entry name" value="LPD5"/>
    <property type="match status" value="1"/>
</dbReference>
<feature type="compositionally biased region" description="Basic and acidic residues" evidence="1">
    <location>
        <begin position="892"/>
        <end position="909"/>
    </location>
</feature>
<protein>
    <recommendedName>
        <fullName evidence="7">Large polyvalent protein-associated domain-containing protein</fullName>
    </recommendedName>
</protein>
<proteinExistence type="predicted"/>
<evidence type="ECO:0000259" key="2">
    <source>
        <dbReference type="Pfam" id="PF18796"/>
    </source>
</evidence>
<evidence type="ECO:0000313" key="5">
    <source>
        <dbReference type="EMBL" id="SMY34324.1"/>
    </source>
</evidence>
<feature type="compositionally biased region" description="Basic and acidic residues" evidence="1">
    <location>
        <begin position="916"/>
        <end position="935"/>
    </location>
</feature>
<accession>A0A1Y6MCP2</accession>
<feature type="region of interest" description="Disordered" evidence="1">
    <location>
        <begin position="1223"/>
        <end position="1248"/>
    </location>
</feature>
<dbReference type="InterPro" id="IPR040561">
    <property type="entry name" value="LPD38"/>
</dbReference>
<keyword evidence="6" id="KW-1185">Reference proteome</keyword>
<dbReference type="Proteomes" id="UP000195719">
    <property type="component" value="Unassembled WGS sequence"/>
</dbReference>
<feature type="region of interest" description="Disordered" evidence="1">
    <location>
        <begin position="884"/>
        <end position="954"/>
    </location>
</feature>
<dbReference type="Pfam" id="PF18796">
    <property type="entry name" value="LPD1"/>
    <property type="match status" value="1"/>
</dbReference>
<name>A0A1Y6MCP2_9GAMM</name>
<dbReference type="Pfam" id="PF18857">
    <property type="entry name" value="LPD38"/>
    <property type="match status" value="1"/>
</dbReference>
<sequence length="2676" mass="294874">MSERLLGGDIDPEATVQAQTDMTNTGGQYDLPEGFSLANFQPREVKNHEVSLFDGAKAFVSGGLRSLEGASETQDQALKVLNDKANADDGMMSSVASAVQNIPLVRAAMATTPYIKDTFGSAAKTVEDSLSDDAKAALHESLAWKEGDNWKVSTDPVVWGLQFSKSMGYMIPTLASALATGGTSTTALLPNITNAMMRSGANATLAAKAAPLALSLLMKAPAVGVGMSTDLGSQSVDARRGVIDADHSQLMKSQHYQDAFIEIDSDPKYAHLSDGEKFDLAKETVSNQASRATMTDPRNVAASAAATMLGDVPLANAVLKGFKHSTGGLRGALGGTAEGILREAPMEAVQEGTQQRVSNDVSNEYQGTNIDPNQGVAEAAVSGGLMGAAMGGGMGSIGGLRGKSQIESISDEPVPEMPIDTNAIDVSATDNLAPDNPTNTYPNDFENTPAQHRQQETNINETAPELEIDNGVEAVLEDDTSSDVNPELATSIFNETETQNDLDIPAYLRQPVKQNETVISADEPLPETTNTDVVVSDSRPDVIYGHDKRVTQDPTIYDKQVGEPQFEGGIPKNKLRQLKYLANRRNAKIPLALQPLKGSGRFTRPEYRSRLVSIADEATSLGNSKSINVQVDSISDAITKLGGVNRELAQADGIDPAAFKRNKLFPATKGRTFDELAEVLNEHGYRARDGSKLDANAVLDLVDGEVNNSERHFSHQSDALTETDQGSALHDLVREYGSERVQTAISKALQGTRLGDRQAEIVNEAMDVIETGRIEQAGGIESRHAERDSRREVRIAKRKQQIEKTSSELGLPSWVTSNHFVDVESEYNETVESVLDDAIRQATTINPIETEALIVRYETGKITTADLISHLGKLDYDDRQKLTSMEDAQSTTERKDPASIEERVSERETTSPSESETTRDRIDNKDIVDTREPESKITSINTLVPDTKEQQSVVENNDATTSDIQDVGEKIGGAKKDLWQSYSDSVKGDSVSDIQTLPLSKVWPHPNYEAMLSQGVSSEVLSLFRSMRDSIRVKPRSQYKVARWSQSVHALRDVGMKLMDGTLSAEQAHAMIKQSTNREGHKIAGRAALYDAVGHANSLSNLSLTQGEYSLYQGKEFNPPKVIWTVERASGGGNRHWPRTIAFGDNQKQAIDKFKQQYAELIEQNKVQPKDVSFDIYTKRSEKGYFIGKKVGRTHVDLEGPLDSLSEARRILNDDNQRLAEKLAKEKNVPASRNDENQSRLGDDIRQGGDVTADDFSTAFGFRGVEFGNWVDQKQRQMMINEAYDALMDMTAVLGISPKAISLNGELGLAFGARGNGGRDAAKAHYESSKVVINLTKKRGAGSLGHEWWHALDNYFGKLDTNAKGSPSEAMMTSPSYRERHDLLVRAQMRHAFKGVMDAINQGDLSKRSQQLDKTRSKDYWSTAIEMSARSFESYLIAKLADQSARNDFLANIVSEDAWESDAKENSSLTNSYPYPNKSESHVIRSSFDHLFNTIEEHEFDDGRVMLYSQQAITDTNVQPQGMPLKQAELAVKSWLRQYNGGAGVSVKVVQTQIEAEQILGASFNDYKVNAFYDEVTASVVVVADNIANTKDLRQKLRHEILVHHGLRAVVGDTEYGRILKTIYSGLGSKHLKAMITELEKSYSRDNLNNFVEEVLAHVAEKERNTFQQWYDRIVAAIARALRKVGLMSPSDITKAELHNIVQTLTDRIKSVKEWGPDSSPPSNSGHGHLSRTKFSRTSSKNNQPSSAFLDAVEKARTRINGPASDVTAGGFDIPSENLKSTIARKLADKFQVLKELQRNIGEAGGSINEDNDAYLAEELFHGKAENDLRLMKETFVKPLADKMAQYDISQTKLDEYLIARHAQERNDHIASINAKFPDGGSGMKNADAQSKLNEIRRSGKQKQYDELAHIVDAMIARQRDVLRDSGLESDEVIDTWQSHYKHYVPLKGIAKDESSLPRTGKGFSIGGKEAKNAMGRKSMAESPSSHAILDLTEKLVRARKNEVGNTLLKLVQDNPSVDYWEVFTSDKPDTSSQIIERKNPDTGKKEKVVDDRPIPMAMMPDYYFPTKKDGKIYYIKLHDQRLMKAMKNIGPDNSNGIIRFMATFNRFLASVNTSYNPEFVVGNFARDIQTAFLNLSAEQTRDDGKIKGKNIAKQVIVDIKNAMPAVYASLNNKISKSSKGREWQNYFNEFMEDGGKTGWFDMKDVDGQAKDIERMVAMASGSTKGKAYKAFDAVTGFIENTNGAIENAVRLSAYVNARKAGISRKKSASLAKNMTVNFNRRGEVGTTLNAMYMFANASIQGSANFVRTMVSLNGDGKLKWQNMNKAQKVAVGIVAGSFALSFANRNVAGDDDDGENWYDKVPDYVKERNFVIMKSLVGGKQDGSYWSIPMPYGYNIFSVLGTNVESAINSDSVSPMKAVGNLVLATLSAFSPIGMSESKTVSGTILKNASPTIGKPFIELALNENFFGGQVYKENMPFGTPLPSSSMSKRGTADHYKDLAKWLNQVSGGSEYRSGALDVSPDAMQYIVGYMGGAALRFADVKVTGLVDKVAGDNVEDSQVAFLSRISGRVMPYADQSKFYERRDELLQIKAELQVTFGAKRKDFLDSYGKKLRLLPMLKVTETQLKVLRKRRNAIYSINIPSKDKDLRLKNIERQMKTVIDRFNLQYHTRSMLVK</sequence>
<feature type="compositionally biased region" description="Polar residues" evidence="1">
    <location>
        <begin position="1736"/>
        <end position="1746"/>
    </location>
</feature>
<reference evidence="6" key="1">
    <citation type="submission" date="2017-06" db="EMBL/GenBank/DDBJ databases">
        <authorList>
            <person name="Rodrigo-Torres L."/>
            <person name="Arahal R.D."/>
            <person name="Lucena T."/>
        </authorList>
    </citation>
    <scope>NUCLEOTIDE SEQUENCE [LARGE SCALE GENOMIC DNA]</scope>
    <source>
        <strain evidence="6">CECT 9192</strain>
    </source>
</reference>
<evidence type="ECO:0000256" key="1">
    <source>
        <dbReference type="SAM" id="MobiDB-lite"/>
    </source>
</evidence>
<dbReference type="InterPro" id="IPR040651">
    <property type="entry name" value="LPD5"/>
</dbReference>